<dbReference type="SMART" id="SM00365">
    <property type="entry name" value="LRR_SD22"/>
    <property type="match status" value="2"/>
</dbReference>
<dbReference type="SUPFAM" id="SSF52058">
    <property type="entry name" value="L domain-like"/>
    <property type="match status" value="1"/>
</dbReference>
<keyword evidence="6" id="KW-1185">Reference proteome</keyword>
<dbReference type="InterPro" id="IPR013378">
    <property type="entry name" value="InlB-like_B-rpt"/>
</dbReference>
<name>A0A366K6P5_9BIFI</name>
<dbReference type="NCBIfam" id="TIGR02543">
    <property type="entry name" value="List_Bact_rpt"/>
    <property type="match status" value="1"/>
</dbReference>
<keyword evidence="3" id="KW-0677">Repeat</keyword>
<dbReference type="AlphaFoldDB" id="A0A366K6P5"/>
<reference evidence="5 6" key="1">
    <citation type="submission" date="2017-10" db="EMBL/GenBank/DDBJ databases">
        <title>Bifidobacterium xylocopum sp. nov. and Bifidobacterium aemilianum sp. nov., from the carpenter bee (Xylocopa violacea) digestive tract.</title>
        <authorList>
            <person name="Alberoni D."/>
            <person name="Baffoni L."/>
            <person name="Di Gioia D."/>
            <person name="Gaggia F."/>
            <person name="Biavati B."/>
        </authorList>
    </citation>
    <scope>NUCLEOTIDE SEQUENCE [LARGE SCALE GENOMIC DNA]</scope>
    <source>
        <strain evidence="5 6">XV10</strain>
    </source>
</reference>
<dbReference type="Proteomes" id="UP000252530">
    <property type="component" value="Unassembled WGS sequence"/>
</dbReference>
<evidence type="ECO:0000313" key="5">
    <source>
        <dbReference type="EMBL" id="RBP97415.1"/>
    </source>
</evidence>
<organism evidence="5 6">
    <name type="scientific">Bifidobacterium aemilianum</name>
    <dbReference type="NCBI Taxonomy" id="2493120"/>
    <lineage>
        <taxon>Bacteria</taxon>
        <taxon>Bacillati</taxon>
        <taxon>Actinomycetota</taxon>
        <taxon>Actinomycetes</taxon>
        <taxon>Bifidobacteriales</taxon>
        <taxon>Bifidobacteriaceae</taxon>
        <taxon>Bifidobacterium</taxon>
    </lineage>
</organism>
<proteinExistence type="predicted"/>
<dbReference type="GO" id="GO:0030313">
    <property type="term" value="C:cell envelope"/>
    <property type="evidence" value="ECO:0007669"/>
    <property type="project" value="UniProtKB-SubCell"/>
</dbReference>
<dbReference type="EMBL" id="PDCG01000006">
    <property type="protein sequence ID" value="RBP97415.1"/>
    <property type="molecule type" value="Genomic_DNA"/>
</dbReference>
<evidence type="ECO:0000313" key="6">
    <source>
        <dbReference type="Proteomes" id="UP000252530"/>
    </source>
</evidence>
<accession>A0A366K6P5</accession>
<dbReference type="PANTHER" id="PTHR46652:SF3">
    <property type="entry name" value="LEUCINE-RICH REPEAT-CONTAINING PROTEIN 9"/>
    <property type="match status" value="1"/>
</dbReference>
<feature type="region of interest" description="Disordered" evidence="4">
    <location>
        <begin position="1"/>
        <end position="168"/>
    </location>
</feature>
<comment type="caution">
    <text evidence="5">The sequence shown here is derived from an EMBL/GenBank/DDBJ whole genome shotgun (WGS) entry which is preliminary data.</text>
</comment>
<dbReference type="InterPro" id="IPR032675">
    <property type="entry name" value="LRR_dom_sf"/>
</dbReference>
<dbReference type="Gene3D" id="2.60.40.4270">
    <property type="entry name" value="Listeria-Bacteroides repeat domain"/>
    <property type="match status" value="6"/>
</dbReference>
<dbReference type="Pfam" id="PF12799">
    <property type="entry name" value="LRR_4"/>
    <property type="match status" value="1"/>
</dbReference>
<protein>
    <submittedName>
        <fullName evidence="5">Uncharacterized protein</fullName>
    </submittedName>
</protein>
<feature type="compositionally biased region" description="Polar residues" evidence="4">
    <location>
        <begin position="73"/>
        <end position="94"/>
    </location>
</feature>
<evidence type="ECO:0000256" key="1">
    <source>
        <dbReference type="ARBA" id="ARBA00004196"/>
    </source>
</evidence>
<comment type="subcellular location">
    <subcellularLocation>
        <location evidence="1">Cell envelope</location>
    </subcellularLocation>
</comment>
<gene>
    <name evidence="5" type="ORF">CRD60_06475</name>
</gene>
<evidence type="ECO:0000256" key="2">
    <source>
        <dbReference type="ARBA" id="ARBA00022614"/>
    </source>
</evidence>
<keyword evidence="2" id="KW-0433">Leucine-rich repeat</keyword>
<dbReference type="PROSITE" id="PS51450">
    <property type="entry name" value="LRR"/>
    <property type="match status" value="2"/>
</dbReference>
<sequence>MEQISPPPPLEESESHRGVSPTDTYSVKPERQNTSTTSRATGRTHQTATNTTTAGRTTGPRSLQDHAERIRPISNTQTTPDHNPGRQAQASPSARTPADNSDPGTPSTAPPSPDSSDGPTGKSADSNSDTDRNPQSSQDEDTGNKHTPATPPTPQDSQPGPAPSNRLGLAPERKLGLAQNGLGLAPRDAPLVRGGTGCTAGSNTYSECFPSPKMAKAMAENRHGGPGADPDTTIITAADLSSTIINLRYQHIDNIQGIQAFTELTELDLGDNDITDVSPLASLTKLQKLWLNNNHIENLRTLGNMSSEAGASPLLPALSYLDASGQSIYLADAPLSSGMTVTFPSYWAGEGMQAGASSAANNIPNTARGFIPTTQGSFKLRGSGSWACYSLSEHHAGIDPLYGPENIDGCFQTSGFRRRTIVPPFTANLLAPISPGTYRYGFRSQGVQHRGNSFLMSPNQYWSAVTTPAGGPGTFIFSGIIEQTLYGYKVTYYPGNGDPTWEEHLTSDYATLPSPDPVRPGYQFMGWYTSGGSQWNFGTKVTADMTLYGHWQKLPVVTFHPGNGDPDTTATVPSIGGDISTIAPTPTRQYHDFTGWWTAPTGGTQWSTGTPVNTDMDLYGQWKHRTHTVTIDPNGGSGGPPSPITVNEGDPAGPISPTPTWAGHSISGWTTGGGATWNPASDPVLADMTIKAKWEADQYTVRFLAPGLTPNPTITDQTGINYGTGLITDPGTPTGTFPNEATPTFNGWWTTPTTGGRKWDFTTSHIGPDEINDTSHTMTLYARYTHRVTITYDLGDATGQVPPITSQTIDKNDTLLVNSLPTPGVWTGHTFQGWHTDTNLTQPWRTGPVTSNTTLHAKWATTHTVTAHANYPGANPATWTLHVGDGDSAMSALYGEITIPTRTGWWFDDWYTDPAATTHYNSQPITADTDLYMGWTRAAYTLTLDPNGGTWPDGTTGSKNQTVTEGDPATMPDPPTKPGWILTGWTNNGADFDPTTTPITDWTYLKAKWAPAITQLPLTGGPLGAWTLPTLGTLLPLTTLTAIGLTHRRKQTGHNLRH</sequence>
<evidence type="ECO:0000256" key="4">
    <source>
        <dbReference type="SAM" id="MobiDB-lite"/>
    </source>
</evidence>
<dbReference type="InterPro" id="IPR025875">
    <property type="entry name" value="Leu-rich_rpt_4"/>
</dbReference>
<dbReference type="InterPro" id="IPR050836">
    <property type="entry name" value="SDS22/Internalin_LRR"/>
</dbReference>
<dbReference type="InterPro" id="IPR042229">
    <property type="entry name" value="Listeria/Bacterioides_rpt_sf"/>
</dbReference>
<evidence type="ECO:0000256" key="3">
    <source>
        <dbReference type="ARBA" id="ARBA00022737"/>
    </source>
</evidence>
<dbReference type="PANTHER" id="PTHR46652">
    <property type="entry name" value="LEUCINE-RICH REPEAT AND IQ DOMAIN-CONTAINING PROTEIN 1-RELATED"/>
    <property type="match status" value="1"/>
</dbReference>
<feature type="region of interest" description="Disordered" evidence="4">
    <location>
        <begin position="946"/>
        <end position="975"/>
    </location>
</feature>
<feature type="compositionally biased region" description="Polar residues" evidence="4">
    <location>
        <begin position="953"/>
        <end position="964"/>
    </location>
</feature>
<dbReference type="Pfam" id="PF09479">
    <property type="entry name" value="Flg_new"/>
    <property type="match status" value="7"/>
</dbReference>
<feature type="compositionally biased region" description="Low complexity" evidence="4">
    <location>
        <begin position="40"/>
        <end position="61"/>
    </location>
</feature>
<dbReference type="Gene3D" id="3.80.10.10">
    <property type="entry name" value="Ribonuclease Inhibitor"/>
    <property type="match status" value="1"/>
</dbReference>
<feature type="compositionally biased region" description="Low complexity" evidence="4">
    <location>
        <begin position="114"/>
        <end position="123"/>
    </location>
</feature>
<dbReference type="InterPro" id="IPR001611">
    <property type="entry name" value="Leu-rich_rpt"/>
</dbReference>
<feature type="compositionally biased region" description="Pro residues" evidence="4">
    <location>
        <begin position="1"/>
        <end position="10"/>
    </location>
</feature>